<dbReference type="InterPro" id="IPR016024">
    <property type="entry name" value="ARM-type_fold"/>
</dbReference>
<accession>A0AAI8YWE5</accession>
<dbReference type="InterPro" id="IPR039777">
    <property type="entry name" value="IFRD"/>
</dbReference>
<comment type="similarity">
    <text evidence="1">Belongs to the IFRD family.</text>
</comment>
<dbReference type="SUPFAM" id="SSF48371">
    <property type="entry name" value="ARM repeat"/>
    <property type="match status" value="1"/>
</dbReference>
<keyword evidence="5" id="KW-1185">Reference proteome</keyword>
<organism evidence="4 5">
    <name type="scientific">Lecanosticta acicola</name>
    <dbReference type="NCBI Taxonomy" id="111012"/>
    <lineage>
        <taxon>Eukaryota</taxon>
        <taxon>Fungi</taxon>
        <taxon>Dikarya</taxon>
        <taxon>Ascomycota</taxon>
        <taxon>Pezizomycotina</taxon>
        <taxon>Dothideomycetes</taxon>
        <taxon>Dothideomycetidae</taxon>
        <taxon>Mycosphaerellales</taxon>
        <taxon>Mycosphaerellaceae</taxon>
        <taxon>Lecanosticta</taxon>
    </lineage>
</organism>
<proteinExistence type="inferred from homology"/>
<sequence length="439" mass="48666">MHDLRKQVLLESGKTVSKKARSKTSTPPQSRTVSRGNSTTASPAGSRVQSRAGSEDEAEFSDGTEWSTNSLDASLVEETDEGDEAWAADLDERIEAIIDRKRSSTEGREQRIARLITTMSHHFVQKELKPKLNELLSALLKSVKGGQSEAETCLALKALALLLVTDPSEDIYDEVQRPFKSTIDDSEDSTAKIAAIHALSIATFYGGASLDETQEVMDYFLDIASSDGANIGEEDNAQVVVACLREWGFLATQLDDLEDVTENAMDTFVDQLESNDVGVQVAAGDNIALLYEASAGDSDSDDEDDSEATHQRYTVYRQSHQLQKTLEGLAKSASKRISKQDRKQMHVQFRDVLNTVEDPSRGPRYNTAFDPVTGREYGSRMKVAIHRAGANRSSFMIIDKWWKLHRLNGLKRLLQGGFLVHYEFNQAVYETLSVSVEDD</sequence>
<evidence type="ECO:0000256" key="2">
    <source>
        <dbReference type="SAM" id="MobiDB-lite"/>
    </source>
</evidence>
<protein>
    <submittedName>
        <fullName evidence="4">Related to IFRD domain</fullName>
    </submittedName>
</protein>
<dbReference type="EMBL" id="CAVMBE010000015">
    <property type="protein sequence ID" value="CAK3952944.1"/>
    <property type="molecule type" value="Genomic_DNA"/>
</dbReference>
<gene>
    <name evidence="4" type="ORF">LECACI_7A003298</name>
</gene>
<dbReference type="Pfam" id="PF05004">
    <property type="entry name" value="IFRD"/>
    <property type="match status" value="1"/>
</dbReference>
<feature type="domain" description="Interferon-related developmental regulator N-terminal" evidence="3">
    <location>
        <begin position="67"/>
        <end position="357"/>
    </location>
</feature>
<evidence type="ECO:0000313" key="5">
    <source>
        <dbReference type="Proteomes" id="UP001296104"/>
    </source>
</evidence>
<comment type="caution">
    <text evidence="4">The sequence shown here is derived from an EMBL/GenBank/DDBJ whole genome shotgun (WGS) entry which is preliminary data.</text>
</comment>
<dbReference type="InterPro" id="IPR011989">
    <property type="entry name" value="ARM-like"/>
</dbReference>
<dbReference type="Proteomes" id="UP001296104">
    <property type="component" value="Unassembled WGS sequence"/>
</dbReference>
<dbReference type="InterPro" id="IPR007701">
    <property type="entry name" value="Interferon-rel_develop_reg_N"/>
</dbReference>
<feature type="compositionally biased region" description="Polar residues" evidence="2">
    <location>
        <begin position="23"/>
        <end position="52"/>
    </location>
</feature>
<dbReference type="PANTHER" id="PTHR12354">
    <property type="entry name" value="INTERFERON-RELATED DEVELOPMENTAL REGULATOR"/>
    <property type="match status" value="1"/>
</dbReference>
<feature type="region of interest" description="Disordered" evidence="2">
    <location>
        <begin position="1"/>
        <end position="70"/>
    </location>
</feature>
<dbReference type="PANTHER" id="PTHR12354:SF1">
    <property type="entry name" value="INTERFERON-RELATED DEVELOPMENTAL REGULATOR 1"/>
    <property type="match status" value="1"/>
</dbReference>
<evidence type="ECO:0000259" key="3">
    <source>
        <dbReference type="Pfam" id="PF05004"/>
    </source>
</evidence>
<dbReference type="Gene3D" id="1.25.10.10">
    <property type="entry name" value="Leucine-rich Repeat Variant"/>
    <property type="match status" value="1"/>
</dbReference>
<dbReference type="AlphaFoldDB" id="A0AAI8YWE5"/>
<evidence type="ECO:0000313" key="4">
    <source>
        <dbReference type="EMBL" id="CAK3952944.1"/>
    </source>
</evidence>
<name>A0AAI8YWE5_9PEZI</name>
<evidence type="ECO:0000256" key="1">
    <source>
        <dbReference type="ARBA" id="ARBA00008828"/>
    </source>
</evidence>
<reference evidence="4" key="1">
    <citation type="submission" date="2023-11" db="EMBL/GenBank/DDBJ databases">
        <authorList>
            <person name="Alioto T."/>
            <person name="Alioto T."/>
            <person name="Gomez Garrido J."/>
        </authorList>
    </citation>
    <scope>NUCLEOTIDE SEQUENCE</scope>
</reference>